<dbReference type="InterPro" id="IPR014004">
    <property type="entry name" value="Transpt-assoc_nodulatn_dom_bac"/>
</dbReference>
<name>A0A2S0N194_9BURK</name>
<keyword evidence="3" id="KW-1185">Reference proteome</keyword>
<evidence type="ECO:0000313" key="2">
    <source>
        <dbReference type="EMBL" id="AVO41924.1"/>
    </source>
</evidence>
<dbReference type="SMART" id="SM00749">
    <property type="entry name" value="BON"/>
    <property type="match status" value="1"/>
</dbReference>
<evidence type="ECO:0000313" key="3">
    <source>
        <dbReference type="Proteomes" id="UP000239326"/>
    </source>
</evidence>
<dbReference type="Pfam" id="PF04972">
    <property type="entry name" value="BON"/>
    <property type="match status" value="1"/>
</dbReference>
<dbReference type="EMBL" id="CP027669">
    <property type="protein sequence ID" value="AVO41924.1"/>
    <property type="molecule type" value="Genomic_DNA"/>
</dbReference>
<dbReference type="AlphaFoldDB" id="A0A2S0N194"/>
<feature type="domain" description="BON" evidence="1">
    <location>
        <begin position="36"/>
        <end position="104"/>
    </location>
</feature>
<dbReference type="PROSITE" id="PS50914">
    <property type="entry name" value="BON"/>
    <property type="match status" value="1"/>
</dbReference>
<proteinExistence type="predicted"/>
<dbReference type="PANTHER" id="PTHR34606">
    <property type="entry name" value="BON DOMAIN-CONTAINING PROTEIN"/>
    <property type="match status" value="1"/>
</dbReference>
<gene>
    <name evidence="2" type="ORF">C6571_12100</name>
</gene>
<dbReference type="OrthoDB" id="7360581at2"/>
<dbReference type="RefSeq" id="WP_106446901.1">
    <property type="nucleotide sequence ID" value="NZ_CP027669.1"/>
</dbReference>
<dbReference type="PANTHER" id="PTHR34606:SF16">
    <property type="entry name" value="BON DOMAIN-CONTAINING PROTEIN"/>
    <property type="match status" value="1"/>
</dbReference>
<sequence>MKYARALAFAAIAGITVVSTGCSVARHQQTVGSYVDDAGITTAVKAKMAEDKSVAATSISVETLNGTVQLSGFAKSQKEKDTAGEIARTTKNVRDVRNNIVVRP</sequence>
<dbReference type="PROSITE" id="PS51257">
    <property type="entry name" value="PROKAR_LIPOPROTEIN"/>
    <property type="match status" value="1"/>
</dbReference>
<accession>A0A2S0N194</accession>
<organism evidence="2 3">
    <name type="scientific">Simplicispira suum</name>
    <dbReference type="NCBI Taxonomy" id="2109915"/>
    <lineage>
        <taxon>Bacteria</taxon>
        <taxon>Pseudomonadati</taxon>
        <taxon>Pseudomonadota</taxon>
        <taxon>Betaproteobacteria</taxon>
        <taxon>Burkholderiales</taxon>
        <taxon>Comamonadaceae</taxon>
        <taxon>Simplicispira</taxon>
    </lineage>
</organism>
<protein>
    <submittedName>
        <fullName evidence="2">Transporter</fullName>
    </submittedName>
</protein>
<dbReference type="Gene3D" id="3.30.1340.30">
    <property type="match status" value="1"/>
</dbReference>
<dbReference type="InterPro" id="IPR007055">
    <property type="entry name" value="BON_dom"/>
</dbReference>
<dbReference type="Proteomes" id="UP000239326">
    <property type="component" value="Chromosome"/>
</dbReference>
<reference evidence="2 3" key="1">
    <citation type="submission" date="2018-03" db="EMBL/GenBank/DDBJ databases">
        <title>Genome sequencing of Simplicispira sp.</title>
        <authorList>
            <person name="Kim S.-J."/>
            <person name="Heo J."/>
            <person name="Kwon S.-W."/>
        </authorList>
    </citation>
    <scope>NUCLEOTIDE SEQUENCE [LARGE SCALE GENOMIC DNA]</scope>
    <source>
        <strain evidence="2 3">SC1-8</strain>
    </source>
</reference>
<dbReference type="KEGG" id="simp:C6571_12100"/>
<dbReference type="InterPro" id="IPR051686">
    <property type="entry name" value="Lipoprotein_DolP"/>
</dbReference>
<evidence type="ECO:0000259" key="1">
    <source>
        <dbReference type="PROSITE" id="PS50914"/>
    </source>
</evidence>